<name>A0A150MSM6_GEOSE</name>
<proteinExistence type="predicted"/>
<dbReference type="AlphaFoldDB" id="A0A150MSM6"/>
<evidence type="ECO:0000313" key="1">
    <source>
        <dbReference type="EMBL" id="KYD27419.1"/>
    </source>
</evidence>
<reference evidence="1 2" key="1">
    <citation type="submission" date="2016-01" db="EMBL/GenBank/DDBJ databases">
        <title>Draft Genome Sequences of Seven Thermophilic Sporeformers Isolated from Foods.</title>
        <authorList>
            <person name="Berendsen E.M."/>
            <person name="Wells-Bennik M.H."/>
            <person name="Krawcyk A.O."/>
            <person name="De Jong A."/>
            <person name="Holsappel S."/>
            <person name="Eijlander R.T."/>
            <person name="Kuipers O.P."/>
        </authorList>
    </citation>
    <scope>NUCLEOTIDE SEQUENCE [LARGE SCALE GENOMIC DNA]</scope>
    <source>
        <strain evidence="1 2">B4109</strain>
    </source>
</reference>
<dbReference type="EMBL" id="LQYV01000051">
    <property type="protein sequence ID" value="KYD27419.1"/>
    <property type="molecule type" value="Genomic_DNA"/>
</dbReference>
<accession>A0A150MSM6</accession>
<evidence type="ECO:0000313" key="2">
    <source>
        <dbReference type="Proteomes" id="UP000075424"/>
    </source>
</evidence>
<sequence>MFSRAIERNIKSFFQLHHHPYSYHEAHKMALVYSTRAIVMIKYFFVHFIWRMVDRVSS</sequence>
<protein>
    <submittedName>
        <fullName evidence="1">Uncharacterized protein</fullName>
    </submittedName>
</protein>
<dbReference type="PATRIC" id="fig|1422.18.peg.2983"/>
<organism evidence="1 2">
    <name type="scientific">Geobacillus stearothermophilus</name>
    <name type="common">Bacillus stearothermophilus</name>
    <dbReference type="NCBI Taxonomy" id="1422"/>
    <lineage>
        <taxon>Bacteria</taxon>
        <taxon>Bacillati</taxon>
        <taxon>Bacillota</taxon>
        <taxon>Bacilli</taxon>
        <taxon>Bacillales</taxon>
        <taxon>Anoxybacillaceae</taxon>
        <taxon>Geobacillus</taxon>
    </lineage>
</organism>
<comment type="caution">
    <text evidence="1">The sequence shown here is derived from an EMBL/GenBank/DDBJ whole genome shotgun (WGS) entry which is preliminary data.</text>
</comment>
<gene>
    <name evidence="1" type="ORF">B4109_3126</name>
</gene>
<dbReference type="Proteomes" id="UP000075424">
    <property type="component" value="Unassembled WGS sequence"/>
</dbReference>